<proteinExistence type="predicted"/>
<feature type="transmembrane region" description="Helical" evidence="1">
    <location>
        <begin position="555"/>
        <end position="576"/>
    </location>
</feature>
<sequence>MDVTNLAAFLTSLVITKITEETASKIGGDVASSWISLRGKVRKELEENERASLVLNQIDKNSSEDLSTQNLEIIAETLQEKIVKDPEFAKEAEESRQILTRELETEHPEIAQEYLRRIEKLTARIKGLQEDIDIGTIKQQSINVNVHRGDYLGKDPVILSGNNNIIHFISGNGTTSSFFPSEAYTDRILIQTEQIKGKITQFFTVKESMDELDKIRQPRPILTGYIEQELKVRVPFFIFGDLSLRTLFKNKKSNESTDSTIQSDKSASAEAYFRKIKDIESEIGTDAEQDKILLQSLGGIADEINLSISRLNNSFILALYPASSSKELVANMVSKIGYKELREEAEMHLSVISRLVDKLNNLMQKLNIDGLEEKQKDENTSLKNQSDIVLVKAITERLKKRKDEEVKSAFGLIQDLITEPEDDKKPVDDEDDRKIYVLSDEAQAAVGMMIDIEKRRYLVEGLVRSDRSQRTRTTQLVTLTILLIICLMILGGFIYGPSLTVGVKSLDDLNLPLLNIPWPVVFWSFIGSFAAMIYRFNRQPIHEFGDVVKWTLTRLVQGVVLGSAFYLILVSGLSLLTGVTPAASIDPTPKKITTEVILILSFLVGFSDRFADSVFNTLIERYSKSAESTSSKDASKENSEN</sequence>
<evidence type="ECO:0000313" key="3">
    <source>
        <dbReference type="Proteomes" id="UP000005806"/>
    </source>
</evidence>
<evidence type="ECO:0000256" key="1">
    <source>
        <dbReference type="SAM" id="Phobius"/>
    </source>
</evidence>
<keyword evidence="1" id="KW-0472">Membrane</keyword>
<dbReference type="EMBL" id="CAIH01000399">
    <property type="protein sequence ID" value="CCH95027.1"/>
    <property type="molecule type" value="Genomic_DNA"/>
</dbReference>
<keyword evidence="1" id="KW-1133">Transmembrane helix</keyword>
<dbReference type="RefSeq" id="WP_002751097.1">
    <property type="nucleotide sequence ID" value="NZ_HE972537.1"/>
</dbReference>
<organism evidence="2 3">
    <name type="scientific">Microcystis aeruginosa PCC 9432</name>
    <dbReference type="NCBI Taxonomy" id="1160280"/>
    <lineage>
        <taxon>Bacteria</taxon>
        <taxon>Bacillati</taxon>
        <taxon>Cyanobacteriota</taxon>
        <taxon>Cyanophyceae</taxon>
        <taxon>Oscillatoriophycideae</taxon>
        <taxon>Chroococcales</taxon>
        <taxon>Microcystaceae</taxon>
        <taxon>Microcystis</taxon>
    </lineage>
</organism>
<gene>
    <name evidence="2" type="ORF">MICCA_630003</name>
</gene>
<feature type="transmembrane region" description="Helical" evidence="1">
    <location>
        <begin position="476"/>
        <end position="496"/>
    </location>
</feature>
<comment type="caution">
    <text evidence="2">The sequence shown here is derived from an EMBL/GenBank/DDBJ whole genome shotgun (WGS) entry which is preliminary data.</text>
</comment>
<reference evidence="2 3" key="1">
    <citation type="submission" date="2012-04" db="EMBL/GenBank/DDBJ databases">
        <authorList>
            <person name="Genoscope - CEA"/>
        </authorList>
    </citation>
    <scope>NUCLEOTIDE SEQUENCE [LARGE SCALE GENOMIC DNA]</scope>
    <source>
        <strain evidence="2 3">9432</strain>
    </source>
</reference>
<feature type="transmembrane region" description="Helical" evidence="1">
    <location>
        <begin position="516"/>
        <end position="534"/>
    </location>
</feature>
<dbReference type="AlphaFoldDB" id="A0A830RAM1"/>
<keyword evidence="1" id="KW-0812">Transmembrane</keyword>
<protein>
    <submittedName>
        <fullName evidence="2">Uncharacterized protein</fullName>
    </submittedName>
</protein>
<dbReference type="Proteomes" id="UP000005806">
    <property type="component" value="Unassembled WGS sequence"/>
</dbReference>
<accession>A0A830RAM1</accession>
<name>A0A830RAM1_MICAE</name>
<evidence type="ECO:0000313" key="2">
    <source>
        <dbReference type="EMBL" id="CCH95027.1"/>
    </source>
</evidence>